<feature type="compositionally biased region" description="Basic and acidic residues" evidence="1">
    <location>
        <begin position="431"/>
        <end position="454"/>
    </location>
</feature>
<dbReference type="AlphaFoldDB" id="A0A9E9C6Q3"/>
<keyword evidence="3" id="KW-1185">Reference proteome</keyword>
<feature type="region of interest" description="Disordered" evidence="1">
    <location>
        <begin position="422"/>
        <end position="505"/>
    </location>
</feature>
<dbReference type="RefSeq" id="WP_268607875.1">
    <property type="nucleotide sequence ID" value="NZ_CP113797.1"/>
</dbReference>
<proteinExistence type="predicted"/>
<accession>A0A9E9C6Q3</accession>
<dbReference type="Proteomes" id="UP001163152">
    <property type="component" value="Chromosome"/>
</dbReference>
<evidence type="ECO:0000313" key="2">
    <source>
        <dbReference type="EMBL" id="WAL58458.1"/>
    </source>
</evidence>
<reference evidence="2" key="1">
    <citation type="submission" date="2022-12" db="EMBL/GenBank/DDBJ databases">
        <title>Polyphasic identification of a Novel Hot-Spring Cyanobacterium Ocullathermofonsia sinensis gen nov. sp. nov. and Genomic Insights on its Adaptations to the Thermal Habitat.</title>
        <authorList>
            <person name="Daroch M."/>
            <person name="Tang J."/>
            <person name="Jiang Y."/>
        </authorList>
    </citation>
    <scope>NUCLEOTIDE SEQUENCE</scope>
    <source>
        <strain evidence="2">PKUAC-SCTA174</strain>
    </source>
</reference>
<protein>
    <submittedName>
        <fullName evidence="2">Uncharacterized protein</fullName>
    </submittedName>
</protein>
<organism evidence="2 3">
    <name type="scientific">Thermocoleostomius sinensis A174</name>
    <dbReference type="NCBI Taxonomy" id="2016057"/>
    <lineage>
        <taxon>Bacteria</taxon>
        <taxon>Bacillati</taxon>
        <taxon>Cyanobacteriota</taxon>
        <taxon>Cyanophyceae</taxon>
        <taxon>Oculatellales</taxon>
        <taxon>Oculatellaceae</taxon>
        <taxon>Thermocoleostomius</taxon>
    </lineage>
</organism>
<gene>
    <name evidence="2" type="ORF">OXH18_14830</name>
</gene>
<dbReference type="KEGG" id="tsin:OXH18_14830"/>
<evidence type="ECO:0000256" key="1">
    <source>
        <dbReference type="SAM" id="MobiDB-lite"/>
    </source>
</evidence>
<dbReference type="EMBL" id="CP113797">
    <property type="protein sequence ID" value="WAL58458.1"/>
    <property type="molecule type" value="Genomic_DNA"/>
</dbReference>
<sequence length="548" mass="61630">MSTTQVRSPSSSVFAGICEWDNEFLALFPHRFDYIYANHPEPGCTPAWQTERRHPLSDRLIQQGGYLYGVRFGSYTRYCLLDIDVGSPYHPQSDPLAIGRVVATLEAIGLVKYVACSSSYSGGVHLYFPFDLAQSSWELAGVIAALLENAGFALQPGHLELFPNPKPYSSQHQPSLFNAHRLPLQMGSYLLNEDFQPIWSSQQQFVQQWQWAQAHNTIDSQTIKRLLKQIRRQSYQISGKADKFINDLNAEIELGWTGFGQTNRLLGRITMRAYIFNHILTGSNPLSGQALVTEIVNVARSLPGYQDWCRHQHEIEQRALEWARCIENSHYYPYGQEHGKHKAPKVTKTTTTAIKELPSWNQQQAAGARERIHHAIADLLEKNSLPISTTARFRLLTQYGIGGGSLYRHRDLWHPNYLTEHTAESTTSEVSRTHKTIEDFMPKPIDKEIEEKTINESQEESTGRHKQPDRSISPVQDVASSSSTNQALKQSPHQDAEHPEGSAVSPSLFPITGGNVACALAFDLLSLIAIDRIGGNVRRWLKSSDGDS</sequence>
<feature type="compositionally biased region" description="Polar residues" evidence="1">
    <location>
        <begin position="478"/>
        <end position="491"/>
    </location>
</feature>
<evidence type="ECO:0000313" key="3">
    <source>
        <dbReference type="Proteomes" id="UP001163152"/>
    </source>
</evidence>
<name>A0A9E9C6Q3_9CYAN</name>